<evidence type="ECO:0000256" key="1">
    <source>
        <dbReference type="SAM" id="Phobius"/>
    </source>
</evidence>
<sequence length="81" mass="9448">MSGVMDNLFGPLGREYCIWFYFLSVLAFISLLLFFIPALWRGISTKKDIWYFLGVLAVAFMYGLTYFQNRLLYSMCSGTMK</sequence>
<dbReference type="EMBL" id="MN739089">
    <property type="protein sequence ID" value="QHS87927.1"/>
    <property type="molecule type" value="Genomic_DNA"/>
</dbReference>
<name>A0A6C0B6T2_9ZZZZ</name>
<feature type="transmembrane region" description="Helical" evidence="1">
    <location>
        <begin position="18"/>
        <end position="40"/>
    </location>
</feature>
<feature type="transmembrane region" description="Helical" evidence="1">
    <location>
        <begin position="49"/>
        <end position="67"/>
    </location>
</feature>
<evidence type="ECO:0000313" key="2">
    <source>
        <dbReference type="EMBL" id="QHS87927.1"/>
    </source>
</evidence>
<proteinExistence type="predicted"/>
<keyword evidence="1" id="KW-0472">Membrane</keyword>
<protein>
    <submittedName>
        <fullName evidence="2">Uncharacterized protein</fullName>
    </submittedName>
</protein>
<keyword evidence="1" id="KW-1133">Transmembrane helix</keyword>
<dbReference type="AlphaFoldDB" id="A0A6C0B6T2"/>
<reference evidence="2" key="1">
    <citation type="journal article" date="2020" name="Nature">
        <title>Giant virus diversity and host interactions through global metagenomics.</title>
        <authorList>
            <person name="Schulz F."/>
            <person name="Roux S."/>
            <person name="Paez-Espino D."/>
            <person name="Jungbluth S."/>
            <person name="Walsh D.A."/>
            <person name="Denef V.J."/>
            <person name="McMahon K.D."/>
            <person name="Konstantinidis K.T."/>
            <person name="Eloe-Fadrosh E.A."/>
            <person name="Kyrpides N.C."/>
            <person name="Woyke T."/>
        </authorList>
    </citation>
    <scope>NUCLEOTIDE SEQUENCE</scope>
    <source>
        <strain evidence="2">GVMAG-M-3300010158-13</strain>
    </source>
</reference>
<keyword evidence="1" id="KW-0812">Transmembrane</keyword>
<organism evidence="2">
    <name type="scientific">viral metagenome</name>
    <dbReference type="NCBI Taxonomy" id="1070528"/>
    <lineage>
        <taxon>unclassified sequences</taxon>
        <taxon>metagenomes</taxon>
        <taxon>organismal metagenomes</taxon>
    </lineage>
</organism>
<accession>A0A6C0B6T2</accession>